<evidence type="ECO:0000313" key="8">
    <source>
        <dbReference type="EMBL" id="WFD19347.1"/>
    </source>
</evidence>
<dbReference type="GO" id="GO:0031167">
    <property type="term" value="P:rRNA methylation"/>
    <property type="evidence" value="ECO:0007669"/>
    <property type="project" value="TreeGrafter"/>
</dbReference>
<evidence type="ECO:0000256" key="2">
    <source>
        <dbReference type="ARBA" id="ARBA00012122"/>
    </source>
</evidence>
<dbReference type="InterPro" id="IPR002731">
    <property type="entry name" value="ATPase_BadF"/>
</dbReference>
<dbReference type="InterPro" id="IPR043129">
    <property type="entry name" value="ATPase_NBD"/>
</dbReference>
<dbReference type="SUPFAM" id="SSF53335">
    <property type="entry name" value="S-adenosyl-L-methionine-dependent methyltransferases"/>
    <property type="match status" value="1"/>
</dbReference>
<dbReference type="GO" id="GO:0045127">
    <property type="term" value="F:N-acetylglucosamine kinase activity"/>
    <property type="evidence" value="ECO:0007669"/>
    <property type="project" value="UniProtKB-EC"/>
</dbReference>
<feature type="domain" description="ATPase BadF/BadG/BcrA/BcrD type" evidence="7">
    <location>
        <begin position="377"/>
        <end position="610"/>
    </location>
</feature>
<dbReference type="InterPro" id="IPR023267">
    <property type="entry name" value="RCMT"/>
</dbReference>
<dbReference type="PANTHER" id="PTHR22808:SF3">
    <property type="entry name" value="5-METHYLCYTOSINE RRNA METHYLTRANSFERASE NSUN4"/>
    <property type="match status" value="1"/>
</dbReference>
<reference evidence="8" key="1">
    <citation type="submission" date="2023-03" db="EMBL/GenBank/DDBJ databases">
        <title>Mating type loci evolution in Malassezia.</title>
        <authorList>
            <person name="Coelho M.A."/>
        </authorList>
    </citation>
    <scope>NUCLEOTIDE SEQUENCE</scope>
    <source>
        <strain evidence="8">CBS 10434</strain>
    </source>
</reference>
<accession>A0AAF0E4H1</accession>
<dbReference type="CDD" id="cd24007">
    <property type="entry name" value="ASKHA_NBD_eukNAGK-like"/>
    <property type="match status" value="1"/>
</dbReference>
<evidence type="ECO:0000256" key="3">
    <source>
        <dbReference type="ARBA" id="ARBA00014974"/>
    </source>
</evidence>
<dbReference type="GO" id="GO:0005762">
    <property type="term" value="C:mitochondrial large ribosomal subunit"/>
    <property type="evidence" value="ECO:0007669"/>
    <property type="project" value="TreeGrafter"/>
</dbReference>
<dbReference type="InterPro" id="IPR049560">
    <property type="entry name" value="MeTrfase_RsmB-F_NOP2_cat"/>
</dbReference>
<keyword evidence="4" id="KW-0698">rRNA processing</keyword>
<gene>
    <name evidence="8" type="ORF">MCAP1_001577</name>
</gene>
<dbReference type="Proteomes" id="UP001220961">
    <property type="component" value="Chromosome 3"/>
</dbReference>
<evidence type="ECO:0000259" key="6">
    <source>
        <dbReference type="Pfam" id="PF01189"/>
    </source>
</evidence>
<dbReference type="Pfam" id="PF01869">
    <property type="entry name" value="BcrAD_BadFG"/>
    <property type="match status" value="1"/>
</dbReference>
<dbReference type="AlphaFoldDB" id="A0AAF0E4H1"/>
<organism evidence="8 9">
    <name type="scientific">Malassezia caprae</name>
    <dbReference type="NCBI Taxonomy" id="1381934"/>
    <lineage>
        <taxon>Eukaryota</taxon>
        <taxon>Fungi</taxon>
        <taxon>Dikarya</taxon>
        <taxon>Basidiomycota</taxon>
        <taxon>Ustilaginomycotina</taxon>
        <taxon>Malasseziomycetes</taxon>
        <taxon>Malasseziales</taxon>
        <taxon>Malasseziaceae</taxon>
        <taxon>Malassezia</taxon>
    </lineage>
</organism>
<evidence type="ECO:0000256" key="1">
    <source>
        <dbReference type="ARBA" id="ARBA00006198"/>
    </source>
</evidence>
<dbReference type="EMBL" id="CP119910">
    <property type="protein sequence ID" value="WFD19347.1"/>
    <property type="molecule type" value="Genomic_DNA"/>
</dbReference>
<evidence type="ECO:0000259" key="7">
    <source>
        <dbReference type="Pfam" id="PF01869"/>
    </source>
</evidence>
<comment type="similarity">
    <text evidence="1">Belongs to the eukaryotic-type N-acetylglucosamine kinase family.</text>
</comment>
<dbReference type="EC" id="2.7.1.59" evidence="2"/>
<sequence length="620" mass="65726">MPVSRAQQRQAQAAAEALDAYFAREYGAERWARLRARLVLPTEYAALINAYAPSAEVDRALLAEASMGSYALLRLPALPDRTRSEVPTRLLCLTRAARAPGERAFPPPHAAAAEDVQHRVHTHWNLDAASVLAAHCLDVRPGQAVLDLCAAPGGKSLTLAQQLWPEWYADRAAGPPSSPSMLHANEVDAPRHRRLHANLQAYLPPALFDQGLVETLRIDGTSPRAVHLFPLGEGGYDRVLLDAPCSSERHILHAHVRSQKSGTVAPEMLAWKPTLTRSLAKTQLALLRTAWHALRGGGKLVYATCSLSQHENDQVVGAFLRSLEGPPPRFLETSALTAFCEKTQYGYLALPDHTPPGASMPSPWGPLYFSLHMYLAVDAGGSKTRAALVGADGRVCGHGEAGPANWAVQSRDAWAAAVRQSLDQACAAIGGVPRGAHVWVGAAGVPAGRRADAVAALVSELVPGAHVRVTNDAELLYRPAPRTCIVAIAGTGSVVLAIDSGRVRQWGGLGWLLGDEGSAFDLGRAGVRAVLVGGPVGHALRRRLELARPPGTDWTSHVYGAEDPRALVASFAPCVTEAAEEGDHTALALVRSVTAPLAAHIASAASAEADLRLGGALMRS</sequence>
<dbReference type="Pfam" id="PF01189">
    <property type="entry name" value="Methyltr_RsmB-F"/>
    <property type="match status" value="1"/>
</dbReference>
<name>A0AAF0E4H1_9BASI</name>
<dbReference type="Gene3D" id="3.30.420.40">
    <property type="match status" value="2"/>
</dbReference>
<dbReference type="InterPro" id="IPR029063">
    <property type="entry name" value="SAM-dependent_MTases_sf"/>
</dbReference>
<dbReference type="PANTHER" id="PTHR22808">
    <property type="entry name" value="NCL1 YEAST -RELATED NOL1/NOP2/FMU SUN DOMAIN-CONTAINING"/>
    <property type="match status" value="1"/>
</dbReference>
<keyword evidence="9" id="KW-1185">Reference proteome</keyword>
<dbReference type="SUPFAM" id="SSF53067">
    <property type="entry name" value="Actin-like ATPase domain"/>
    <property type="match status" value="2"/>
</dbReference>
<evidence type="ECO:0000256" key="5">
    <source>
        <dbReference type="ARBA" id="ARBA00031123"/>
    </source>
</evidence>
<protein>
    <recommendedName>
        <fullName evidence="3">N-acetyl-D-glucosamine kinase</fullName>
        <ecNumber evidence="2">2.7.1.59</ecNumber>
    </recommendedName>
    <alternativeName>
        <fullName evidence="5">GlcNAc kinase</fullName>
    </alternativeName>
</protein>
<feature type="domain" description="SAM-dependent methyltransferase RsmB-F/NOP2-type catalytic core" evidence="6">
    <location>
        <begin position="135"/>
        <end position="322"/>
    </location>
</feature>
<proteinExistence type="inferred from homology"/>
<dbReference type="Gene3D" id="6.20.240.40">
    <property type="match status" value="1"/>
</dbReference>
<dbReference type="GO" id="GO:0008173">
    <property type="term" value="F:RNA methyltransferase activity"/>
    <property type="evidence" value="ECO:0007669"/>
    <property type="project" value="InterPro"/>
</dbReference>
<evidence type="ECO:0000256" key="4">
    <source>
        <dbReference type="ARBA" id="ARBA00022552"/>
    </source>
</evidence>
<evidence type="ECO:0000313" key="9">
    <source>
        <dbReference type="Proteomes" id="UP001220961"/>
    </source>
</evidence>
<dbReference type="Gene3D" id="3.40.50.150">
    <property type="entry name" value="Vaccinia Virus protein VP39"/>
    <property type="match status" value="1"/>
</dbReference>
<dbReference type="PRINTS" id="PR02008">
    <property type="entry name" value="RCMTFAMILY"/>
</dbReference>